<evidence type="ECO:0000256" key="6">
    <source>
        <dbReference type="ARBA" id="ARBA00023015"/>
    </source>
</evidence>
<dbReference type="SUPFAM" id="SSF46785">
    <property type="entry name" value="Winged helix' DNA-binding domain"/>
    <property type="match status" value="1"/>
</dbReference>
<organism evidence="11 12">
    <name type="scientific">Pullulanibacillus camelliae</name>
    <dbReference type="NCBI Taxonomy" id="1707096"/>
    <lineage>
        <taxon>Bacteria</taxon>
        <taxon>Bacillati</taxon>
        <taxon>Bacillota</taxon>
        <taxon>Bacilli</taxon>
        <taxon>Bacillales</taxon>
        <taxon>Sporolactobacillaceae</taxon>
        <taxon>Pullulanibacillus</taxon>
    </lineage>
</organism>
<evidence type="ECO:0000256" key="1">
    <source>
        <dbReference type="ARBA" id="ARBA00004496"/>
    </source>
</evidence>
<evidence type="ECO:0000256" key="5">
    <source>
        <dbReference type="ARBA" id="ARBA00022833"/>
    </source>
</evidence>
<dbReference type="InterPro" id="IPR002481">
    <property type="entry name" value="FUR"/>
</dbReference>
<feature type="binding site" evidence="9">
    <location>
        <position position="131"/>
    </location>
    <ligand>
        <name>Zn(2+)</name>
        <dbReference type="ChEBI" id="CHEBI:29105"/>
    </ligand>
</feature>
<dbReference type="RefSeq" id="WP_188692597.1">
    <property type="nucleotide sequence ID" value="NZ_BMIR01000007.1"/>
</dbReference>
<comment type="subcellular location">
    <subcellularLocation>
        <location evidence="1">Cytoplasm</location>
    </subcellularLocation>
</comment>
<evidence type="ECO:0000256" key="9">
    <source>
        <dbReference type="PIRSR" id="PIRSR602481-1"/>
    </source>
</evidence>
<accession>A0A8J2VWL2</accession>
<dbReference type="GO" id="GO:0045892">
    <property type="term" value="P:negative regulation of DNA-templated transcription"/>
    <property type="evidence" value="ECO:0007669"/>
    <property type="project" value="TreeGrafter"/>
</dbReference>
<keyword evidence="5 9" id="KW-0862">Zinc</keyword>
<evidence type="ECO:0000256" key="2">
    <source>
        <dbReference type="ARBA" id="ARBA00007957"/>
    </source>
</evidence>
<dbReference type="EMBL" id="BMIR01000007">
    <property type="protein sequence ID" value="GGE39965.1"/>
    <property type="molecule type" value="Genomic_DNA"/>
</dbReference>
<evidence type="ECO:0000313" key="11">
    <source>
        <dbReference type="EMBL" id="GGE39965.1"/>
    </source>
</evidence>
<dbReference type="GO" id="GO:0003700">
    <property type="term" value="F:DNA-binding transcription factor activity"/>
    <property type="evidence" value="ECO:0007669"/>
    <property type="project" value="InterPro"/>
</dbReference>
<dbReference type="AlphaFoldDB" id="A0A8J2VWL2"/>
<keyword evidence="8" id="KW-0804">Transcription</keyword>
<evidence type="ECO:0000256" key="3">
    <source>
        <dbReference type="ARBA" id="ARBA00022490"/>
    </source>
</evidence>
<reference evidence="11" key="1">
    <citation type="journal article" date="2014" name="Int. J. Syst. Evol. Microbiol.">
        <title>Complete genome sequence of Corynebacterium casei LMG S-19264T (=DSM 44701T), isolated from a smear-ripened cheese.</title>
        <authorList>
            <consortium name="US DOE Joint Genome Institute (JGI-PGF)"/>
            <person name="Walter F."/>
            <person name="Albersmeier A."/>
            <person name="Kalinowski J."/>
            <person name="Ruckert C."/>
        </authorList>
    </citation>
    <scope>NUCLEOTIDE SEQUENCE</scope>
    <source>
        <strain evidence="11">CGMCC 1.15371</strain>
    </source>
</reference>
<feature type="binding site" evidence="10">
    <location>
        <position position="89"/>
    </location>
    <ligand>
        <name>Fe cation</name>
        <dbReference type="ChEBI" id="CHEBI:24875"/>
    </ligand>
</feature>
<dbReference type="GO" id="GO:0000976">
    <property type="term" value="F:transcription cis-regulatory region binding"/>
    <property type="evidence" value="ECO:0007669"/>
    <property type="project" value="TreeGrafter"/>
</dbReference>
<feature type="binding site" evidence="9">
    <location>
        <position position="95"/>
    </location>
    <ligand>
        <name>Zn(2+)</name>
        <dbReference type="ChEBI" id="CHEBI:29105"/>
    </ligand>
</feature>
<dbReference type="Gene3D" id="3.30.1490.190">
    <property type="match status" value="1"/>
</dbReference>
<dbReference type="InterPro" id="IPR036388">
    <property type="entry name" value="WH-like_DNA-bd_sf"/>
</dbReference>
<proteinExistence type="inferred from homology"/>
<keyword evidence="6" id="KW-0805">Transcription regulation</keyword>
<keyword evidence="9" id="KW-0479">Metal-binding</keyword>
<dbReference type="PANTHER" id="PTHR33202:SF1">
    <property type="entry name" value="FERRIC UPTAKE REGULATION PROTEIN"/>
    <property type="match status" value="1"/>
</dbReference>
<evidence type="ECO:0000313" key="12">
    <source>
        <dbReference type="Proteomes" id="UP000628775"/>
    </source>
</evidence>
<keyword evidence="3" id="KW-0963">Cytoplasm</keyword>
<evidence type="ECO:0000256" key="4">
    <source>
        <dbReference type="ARBA" id="ARBA00022491"/>
    </source>
</evidence>
<sequence length="135" mass="15652">MNIGEALHLLKEKGYKTTHKREEILQFLKQQNKYTSVREVIDHLKKDYPGLSYETIYRNLALFTELGILEETELDGEKRFQLSCGADHHHHHLICLECGKTQTIEDCPMIVMPEVDGFNITGHKFEIYGVCDACR</sequence>
<dbReference type="Pfam" id="PF01475">
    <property type="entry name" value="FUR"/>
    <property type="match status" value="1"/>
</dbReference>
<evidence type="ECO:0000256" key="7">
    <source>
        <dbReference type="ARBA" id="ARBA00023125"/>
    </source>
</evidence>
<feature type="binding site" evidence="10">
    <location>
        <position position="123"/>
    </location>
    <ligand>
        <name>Fe cation</name>
        <dbReference type="ChEBI" id="CHEBI:24875"/>
    </ligand>
</feature>
<feature type="binding site" evidence="9">
    <location>
        <position position="134"/>
    </location>
    <ligand>
        <name>Zn(2+)</name>
        <dbReference type="ChEBI" id="CHEBI:29105"/>
    </ligand>
</feature>
<protein>
    <submittedName>
        <fullName evidence="11">Transcriptional repressor</fullName>
    </submittedName>
</protein>
<dbReference type="CDD" id="cd07153">
    <property type="entry name" value="Fur_like"/>
    <property type="match status" value="1"/>
</dbReference>
<dbReference type="PANTHER" id="PTHR33202">
    <property type="entry name" value="ZINC UPTAKE REGULATION PROTEIN"/>
    <property type="match status" value="1"/>
</dbReference>
<evidence type="ECO:0000256" key="10">
    <source>
        <dbReference type="PIRSR" id="PIRSR602481-2"/>
    </source>
</evidence>
<dbReference type="GO" id="GO:0005737">
    <property type="term" value="C:cytoplasm"/>
    <property type="evidence" value="ECO:0007669"/>
    <property type="project" value="UniProtKB-SubCell"/>
</dbReference>
<comment type="caution">
    <text evidence="11">The sequence shown here is derived from an EMBL/GenBank/DDBJ whole genome shotgun (WGS) entry which is preliminary data.</text>
</comment>
<keyword evidence="10" id="KW-0408">Iron</keyword>
<comment type="similarity">
    <text evidence="2">Belongs to the Fur family.</text>
</comment>
<gene>
    <name evidence="11" type="ORF">GCM10011391_18490</name>
</gene>
<dbReference type="Proteomes" id="UP000628775">
    <property type="component" value="Unassembled WGS sequence"/>
</dbReference>
<dbReference type="InterPro" id="IPR036390">
    <property type="entry name" value="WH_DNA-bd_sf"/>
</dbReference>
<keyword evidence="7" id="KW-0238">DNA-binding</keyword>
<name>A0A8J2VWL2_9BACL</name>
<dbReference type="InterPro" id="IPR043135">
    <property type="entry name" value="Fur_C"/>
</dbReference>
<keyword evidence="12" id="KW-1185">Reference proteome</keyword>
<evidence type="ECO:0000256" key="8">
    <source>
        <dbReference type="ARBA" id="ARBA00023163"/>
    </source>
</evidence>
<reference evidence="11" key="2">
    <citation type="submission" date="2020-09" db="EMBL/GenBank/DDBJ databases">
        <authorList>
            <person name="Sun Q."/>
            <person name="Zhou Y."/>
        </authorList>
    </citation>
    <scope>NUCLEOTIDE SEQUENCE</scope>
    <source>
        <strain evidence="11">CGMCC 1.15371</strain>
    </source>
</reference>
<dbReference type="Gene3D" id="1.10.10.10">
    <property type="entry name" value="Winged helix-like DNA-binding domain superfamily/Winged helix DNA-binding domain"/>
    <property type="match status" value="1"/>
</dbReference>
<dbReference type="GO" id="GO:0008270">
    <property type="term" value="F:zinc ion binding"/>
    <property type="evidence" value="ECO:0007669"/>
    <property type="project" value="TreeGrafter"/>
</dbReference>
<comment type="cofactor">
    <cofactor evidence="10">
        <name>Mn(2+)</name>
        <dbReference type="ChEBI" id="CHEBI:29035"/>
    </cofactor>
    <cofactor evidence="10">
        <name>Fe(2+)</name>
        <dbReference type="ChEBI" id="CHEBI:29033"/>
    </cofactor>
    <text evidence="10">Binds 1 Mn(2+) or Fe(2+) ion per subunit.</text>
</comment>
<dbReference type="GO" id="GO:1900376">
    <property type="term" value="P:regulation of secondary metabolite biosynthetic process"/>
    <property type="evidence" value="ECO:0007669"/>
    <property type="project" value="TreeGrafter"/>
</dbReference>
<comment type="cofactor">
    <cofactor evidence="9">
        <name>Zn(2+)</name>
        <dbReference type="ChEBI" id="CHEBI:29105"/>
    </cofactor>
    <text evidence="9">Binds 1 zinc ion per subunit.</text>
</comment>
<keyword evidence="4" id="KW-0678">Repressor</keyword>
<feature type="binding site" evidence="9">
    <location>
        <position position="98"/>
    </location>
    <ligand>
        <name>Zn(2+)</name>
        <dbReference type="ChEBI" id="CHEBI:29105"/>
    </ligand>
</feature>